<dbReference type="OrthoDB" id="8021339at2"/>
<keyword evidence="2" id="KW-0812">Transmembrane</keyword>
<evidence type="ECO:0000256" key="2">
    <source>
        <dbReference type="SAM" id="Phobius"/>
    </source>
</evidence>
<keyword evidence="2" id="KW-1133">Transmembrane helix</keyword>
<name>A0A540V8J1_9CHLR</name>
<dbReference type="RefSeq" id="WP_141612512.1">
    <property type="nucleotide sequence ID" value="NZ_VIGC02000052.1"/>
</dbReference>
<feature type="region of interest" description="Disordered" evidence="1">
    <location>
        <begin position="1"/>
        <end position="22"/>
    </location>
</feature>
<dbReference type="AlphaFoldDB" id="A0A540V8J1"/>
<organism evidence="3 4">
    <name type="scientific">Litorilinea aerophila</name>
    <dbReference type="NCBI Taxonomy" id="1204385"/>
    <lineage>
        <taxon>Bacteria</taxon>
        <taxon>Bacillati</taxon>
        <taxon>Chloroflexota</taxon>
        <taxon>Caldilineae</taxon>
        <taxon>Caldilineales</taxon>
        <taxon>Caldilineaceae</taxon>
        <taxon>Litorilinea</taxon>
    </lineage>
</organism>
<proteinExistence type="predicted"/>
<protein>
    <submittedName>
        <fullName evidence="3">Uncharacterized protein</fullName>
    </submittedName>
</protein>
<evidence type="ECO:0000256" key="1">
    <source>
        <dbReference type="SAM" id="MobiDB-lite"/>
    </source>
</evidence>
<evidence type="ECO:0000313" key="3">
    <source>
        <dbReference type="EMBL" id="TQE93087.1"/>
    </source>
</evidence>
<feature type="compositionally biased region" description="Basic residues" evidence="1">
    <location>
        <begin position="1"/>
        <end position="13"/>
    </location>
</feature>
<reference evidence="3 4" key="1">
    <citation type="submission" date="2019-06" db="EMBL/GenBank/DDBJ databases">
        <title>Genome sequence of Litorilinea aerophila BAA-2444.</title>
        <authorList>
            <person name="Maclea K.S."/>
            <person name="Maurais E.G."/>
            <person name="Iannazzi L.C."/>
        </authorList>
    </citation>
    <scope>NUCLEOTIDE SEQUENCE [LARGE SCALE GENOMIC DNA]</scope>
    <source>
        <strain evidence="3 4">ATCC BAA-2444</strain>
    </source>
</reference>
<dbReference type="InParanoid" id="A0A540V8J1"/>
<keyword evidence="2" id="KW-0472">Membrane</keyword>
<dbReference type="EMBL" id="VIGC01000052">
    <property type="protein sequence ID" value="TQE93087.1"/>
    <property type="molecule type" value="Genomic_DNA"/>
</dbReference>
<gene>
    <name evidence="3" type="ORF">FKZ61_22915</name>
</gene>
<dbReference type="Proteomes" id="UP000317371">
    <property type="component" value="Unassembled WGS sequence"/>
</dbReference>
<feature type="region of interest" description="Disordered" evidence="1">
    <location>
        <begin position="73"/>
        <end position="130"/>
    </location>
</feature>
<comment type="caution">
    <text evidence="3">The sequence shown here is derived from an EMBL/GenBank/DDBJ whole genome shotgun (WGS) entry which is preliminary data.</text>
</comment>
<keyword evidence="4" id="KW-1185">Reference proteome</keyword>
<sequence>MTHKTTIRHHHDHRGQDAPYRDPSQLEAAEAWRRLVALVGGSLALLLLIRRSLIDFGLALAGGYLLYQGLRAANPNPAQADPGHPEEPHRTRRRKAVAPEEDEPVARDKVELASQESFPASDPPGWVSST</sequence>
<accession>A0A540V8J1</accession>
<evidence type="ECO:0000313" key="4">
    <source>
        <dbReference type="Proteomes" id="UP000317371"/>
    </source>
</evidence>
<feature type="transmembrane region" description="Helical" evidence="2">
    <location>
        <begin position="31"/>
        <end position="49"/>
    </location>
</feature>